<name>A0A238J238_9RHOB</name>
<keyword evidence="2" id="KW-1133">Transmembrane helix</keyword>
<organism evidence="3 4">
    <name type="scientific">Boseongicola aestuarii</name>
    <dbReference type="NCBI Taxonomy" id="1470561"/>
    <lineage>
        <taxon>Bacteria</taxon>
        <taxon>Pseudomonadati</taxon>
        <taxon>Pseudomonadota</taxon>
        <taxon>Alphaproteobacteria</taxon>
        <taxon>Rhodobacterales</taxon>
        <taxon>Paracoccaceae</taxon>
        <taxon>Boseongicola</taxon>
    </lineage>
</organism>
<evidence type="ECO:0000256" key="1">
    <source>
        <dbReference type="SAM" id="MobiDB-lite"/>
    </source>
</evidence>
<keyword evidence="4" id="KW-1185">Reference proteome</keyword>
<keyword evidence="2" id="KW-0812">Transmembrane</keyword>
<sequence>MDGIVGFLFALLALGFALWLYILLPMQMAETRGRSQLGWVLISLVFSPFAAIIGLLVLGKTFELSMAESEDNTAASEIESPDSVASNVDAPGKPIQKRAAPVDGEIEEYKGYTITLAENGVNAMGQLWHDVNEARKAIDRQG</sequence>
<evidence type="ECO:0000256" key="2">
    <source>
        <dbReference type="SAM" id="Phobius"/>
    </source>
</evidence>
<dbReference type="Proteomes" id="UP000201838">
    <property type="component" value="Unassembled WGS sequence"/>
</dbReference>
<dbReference type="RefSeq" id="WP_093973982.1">
    <property type="nucleotide sequence ID" value="NZ_FXXQ01000006.1"/>
</dbReference>
<protein>
    <submittedName>
        <fullName evidence="3">Uncharacterized protein</fullName>
    </submittedName>
</protein>
<dbReference type="AlphaFoldDB" id="A0A238J238"/>
<dbReference type="OrthoDB" id="7693378at2"/>
<feature type="transmembrane region" description="Helical" evidence="2">
    <location>
        <begin position="6"/>
        <end position="24"/>
    </location>
</feature>
<evidence type="ECO:0000313" key="3">
    <source>
        <dbReference type="EMBL" id="SMX24030.1"/>
    </source>
</evidence>
<accession>A0A238J238</accession>
<reference evidence="3 4" key="1">
    <citation type="submission" date="2017-05" db="EMBL/GenBank/DDBJ databases">
        <authorList>
            <person name="Song R."/>
            <person name="Chenine A.L."/>
            <person name="Ruprecht R.M."/>
        </authorList>
    </citation>
    <scope>NUCLEOTIDE SEQUENCE [LARGE SCALE GENOMIC DNA]</scope>
    <source>
        <strain evidence="3 4">CECT 8489</strain>
    </source>
</reference>
<gene>
    <name evidence="3" type="ORF">BOA8489_02145</name>
</gene>
<keyword evidence="2" id="KW-0472">Membrane</keyword>
<feature type="region of interest" description="Disordered" evidence="1">
    <location>
        <begin position="71"/>
        <end position="99"/>
    </location>
</feature>
<proteinExistence type="predicted"/>
<feature type="transmembrane region" description="Helical" evidence="2">
    <location>
        <begin position="36"/>
        <end position="58"/>
    </location>
</feature>
<evidence type="ECO:0000313" key="4">
    <source>
        <dbReference type="Proteomes" id="UP000201838"/>
    </source>
</evidence>
<dbReference type="EMBL" id="FXXQ01000006">
    <property type="protein sequence ID" value="SMX24030.1"/>
    <property type="molecule type" value="Genomic_DNA"/>
</dbReference>